<feature type="signal peptide" evidence="1">
    <location>
        <begin position="1"/>
        <end position="30"/>
    </location>
</feature>
<sequence length="143" mass="16701">MAKSLKMRNKNIVITFMSLLLVFSTFTGFAQTPEEKLIKNVQEALKSSSSRELVKYLHERVEIKLDNEKKDYSTNQAEIVLKQFFQKNPADSTEFIHEGNSDGGIIYAIGSYVSRNKKYRVVLRAKKYKADYKIYRLEFTEDR</sequence>
<evidence type="ECO:0008006" key="4">
    <source>
        <dbReference type="Google" id="ProtNLM"/>
    </source>
</evidence>
<feature type="chain" id="PRO_5007575479" description="DUF4783 domain-containing protein" evidence="1">
    <location>
        <begin position="31"/>
        <end position="143"/>
    </location>
</feature>
<proteinExistence type="predicted"/>
<dbReference type="Pfam" id="PF16022">
    <property type="entry name" value="DUF4783"/>
    <property type="match status" value="1"/>
</dbReference>
<dbReference type="AlphaFoldDB" id="A0A150Y0R0"/>
<accession>A0A150Y0R0</accession>
<dbReference type="InterPro" id="IPR031977">
    <property type="entry name" value="DUF4783"/>
</dbReference>
<protein>
    <recommendedName>
        <fullName evidence="4">DUF4783 domain-containing protein</fullName>
    </recommendedName>
</protein>
<name>A0A150Y0R0_9BACT</name>
<gene>
    <name evidence="2" type="ORF">AWW67_05115</name>
</gene>
<dbReference type="RefSeq" id="WP_053223920.1">
    <property type="nucleotide sequence ID" value="NZ_LRPB01000023.1"/>
</dbReference>
<dbReference type="Gene3D" id="3.10.450.50">
    <property type="match status" value="1"/>
</dbReference>
<comment type="caution">
    <text evidence="2">The sequence shown here is derived from an EMBL/GenBank/DDBJ whole genome shotgun (WGS) entry which is preliminary data.</text>
</comment>
<dbReference type="EMBL" id="LRPB01000023">
    <property type="protein sequence ID" value="KYG84492.1"/>
    <property type="molecule type" value="Genomic_DNA"/>
</dbReference>
<organism evidence="2 3">
    <name type="scientific">Roseivirga seohaensis</name>
    <dbReference type="NCBI Taxonomy" id="1914963"/>
    <lineage>
        <taxon>Bacteria</taxon>
        <taxon>Pseudomonadati</taxon>
        <taxon>Bacteroidota</taxon>
        <taxon>Cytophagia</taxon>
        <taxon>Cytophagales</taxon>
        <taxon>Roseivirgaceae</taxon>
        <taxon>Roseivirga</taxon>
    </lineage>
</organism>
<evidence type="ECO:0000313" key="3">
    <source>
        <dbReference type="Proteomes" id="UP000075663"/>
    </source>
</evidence>
<evidence type="ECO:0000256" key="1">
    <source>
        <dbReference type="SAM" id="SignalP"/>
    </source>
</evidence>
<dbReference type="Proteomes" id="UP000075663">
    <property type="component" value="Unassembled WGS sequence"/>
</dbReference>
<keyword evidence="1" id="KW-0732">Signal</keyword>
<evidence type="ECO:0000313" key="2">
    <source>
        <dbReference type="EMBL" id="KYG84492.1"/>
    </source>
</evidence>
<dbReference type="STRING" id="1914963.AWW67_05115"/>
<reference evidence="2 3" key="1">
    <citation type="submission" date="2016-01" db="EMBL/GenBank/DDBJ databases">
        <title>Genome sequencing of Roseivirga seohaensis SW-152.</title>
        <authorList>
            <person name="Selvaratnam C."/>
            <person name="Thevarajoo S."/>
            <person name="Goh K.M."/>
            <person name="Ee R."/>
            <person name="Chan K.-G."/>
            <person name="Chong C.S."/>
        </authorList>
    </citation>
    <scope>NUCLEOTIDE SEQUENCE [LARGE SCALE GENOMIC DNA]</scope>
    <source>
        <strain evidence="2 3">SW-152</strain>
    </source>
</reference>